<proteinExistence type="predicted"/>
<evidence type="ECO:0000313" key="2">
    <source>
        <dbReference type="Proteomes" id="UP000266723"/>
    </source>
</evidence>
<name>A0ABQ7E8E5_BRACR</name>
<protein>
    <submittedName>
        <fullName evidence="1">Uncharacterized protein</fullName>
    </submittedName>
</protein>
<dbReference type="Proteomes" id="UP000266723">
    <property type="component" value="Unassembled WGS sequence"/>
</dbReference>
<organism evidence="1 2">
    <name type="scientific">Brassica cretica</name>
    <name type="common">Mustard</name>
    <dbReference type="NCBI Taxonomy" id="69181"/>
    <lineage>
        <taxon>Eukaryota</taxon>
        <taxon>Viridiplantae</taxon>
        <taxon>Streptophyta</taxon>
        <taxon>Embryophyta</taxon>
        <taxon>Tracheophyta</taxon>
        <taxon>Spermatophyta</taxon>
        <taxon>Magnoliopsida</taxon>
        <taxon>eudicotyledons</taxon>
        <taxon>Gunneridae</taxon>
        <taxon>Pentapetalae</taxon>
        <taxon>rosids</taxon>
        <taxon>malvids</taxon>
        <taxon>Brassicales</taxon>
        <taxon>Brassicaceae</taxon>
        <taxon>Brassiceae</taxon>
        <taxon>Brassica</taxon>
    </lineage>
</organism>
<comment type="caution">
    <text evidence="1">The sequence shown here is derived from an EMBL/GenBank/DDBJ whole genome shotgun (WGS) entry which is preliminary data.</text>
</comment>
<keyword evidence="2" id="KW-1185">Reference proteome</keyword>
<reference evidence="1 2" key="1">
    <citation type="journal article" date="2020" name="BMC Genomics">
        <title>Intraspecific diversification of the crop wild relative Brassica cretica Lam. using demographic model selection.</title>
        <authorList>
            <person name="Kioukis A."/>
            <person name="Michalopoulou V.A."/>
            <person name="Briers L."/>
            <person name="Pirintsos S."/>
            <person name="Studholme D.J."/>
            <person name="Pavlidis P."/>
            <person name="Sarris P.F."/>
        </authorList>
    </citation>
    <scope>NUCLEOTIDE SEQUENCE [LARGE SCALE GENOMIC DNA]</scope>
    <source>
        <strain evidence="2">cv. PFS-1207/04</strain>
    </source>
</reference>
<gene>
    <name evidence="1" type="ORF">DY000_02020626</name>
</gene>
<evidence type="ECO:0000313" key="1">
    <source>
        <dbReference type="EMBL" id="KAF3593473.1"/>
    </source>
</evidence>
<accession>A0ABQ7E8E5</accession>
<sequence length="93" mass="10660">MYGCSSLKDFQRVPSRIHRSLLIMGCFRDLRNYSAISGSLNRSLPARRSRASSPFAWPKSFRPSYLIDQNWVHTAHVLILTALDTAHSDEPRQ</sequence>
<dbReference type="EMBL" id="QGKV02000299">
    <property type="protein sequence ID" value="KAF3593473.1"/>
    <property type="molecule type" value="Genomic_DNA"/>
</dbReference>